<protein>
    <submittedName>
        <fullName evidence="1">Uncharacterized protein</fullName>
    </submittedName>
</protein>
<name>X1RS96_9ZZZZ</name>
<organism evidence="1">
    <name type="scientific">marine sediment metagenome</name>
    <dbReference type="NCBI Taxonomy" id="412755"/>
    <lineage>
        <taxon>unclassified sequences</taxon>
        <taxon>metagenomes</taxon>
        <taxon>ecological metagenomes</taxon>
    </lineage>
</organism>
<sequence length="89" mass="9859">MAREELRVNIIIKGDRIFLGAQATDCDPKMATMQGNLQTALERIPSFVEEANQQWDAAPRNPKSTIPEPVAPVRTAAVKPTQPAQPKFF</sequence>
<dbReference type="AlphaFoldDB" id="X1RS96"/>
<dbReference type="EMBL" id="BARV01043769">
    <property type="protein sequence ID" value="GAI66055.1"/>
    <property type="molecule type" value="Genomic_DNA"/>
</dbReference>
<accession>X1RS96</accession>
<reference evidence="1" key="1">
    <citation type="journal article" date="2014" name="Front. Microbiol.">
        <title>High frequency of phylogenetically diverse reductive dehalogenase-homologous genes in deep subseafloor sedimentary metagenomes.</title>
        <authorList>
            <person name="Kawai M."/>
            <person name="Futagami T."/>
            <person name="Toyoda A."/>
            <person name="Takaki Y."/>
            <person name="Nishi S."/>
            <person name="Hori S."/>
            <person name="Arai W."/>
            <person name="Tsubouchi T."/>
            <person name="Morono Y."/>
            <person name="Uchiyama I."/>
            <person name="Ito T."/>
            <person name="Fujiyama A."/>
            <person name="Inagaki F."/>
            <person name="Takami H."/>
        </authorList>
    </citation>
    <scope>NUCLEOTIDE SEQUENCE</scope>
    <source>
        <strain evidence="1">Expedition CK06-06</strain>
    </source>
</reference>
<comment type="caution">
    <text evidence="1">The sequence shown here is derived from an EMBL/GenBank/DDBJ whole genome shotgun (WGS) entry which is preliminary data.</text>
</comment>
<gene>
    <name evidence="1" type="ORF">S06H3_65159</name>
</gene>
<evidence type="ECO:0000313" key="1">
    <source>
        <dbReference type="EMBL" id="GAI66055.1"/>
    </source>
</evidence>
<proteinExistence type="predicted"/>